<organism evidence="2">
    <name type="scientific">uncultured Gemmatimonadaceae bacterium</name>
    <dbReference type="NCBI Taxonomy" id="246130"/>
    <lineage>
        <taxon>Bacteria</taxon>
        <taxon>Pseudomonadati</taxon>
        <taxon>Gemmatimonadota</taxon>
        <taxon>Gemmatimonadia</taxon>
        <taxon>Gemmatimonadales</taxon>
        <taxon>Gemmatimonadaceae</taxon>
        <taxon>environmental samples</taxon>
    </lineage>
</organism>
<proteinExistence type="predicted"/>
<gene>
    <name evidence="2" type="ORF">AVDCRST_MAG40-1134</name>
</gene>
<feature type="region of interest" description="Disordered" evidence="1">
    <location>
        <begin position="1"/>
        <end position="45"/>
    </location>
</feature>
<sequence>VENQTRGARARRHEHVAVPRAPGVRGVRARPGGRAAPAAGDRGRG</sequence>
<accession>A0A6J4KXM2</accession>
<evidence type="ECO:0000313" key="2">
    <source>
        <dbReference type="EMBL" id="CAA9313926.1"/>
    </source>
</evidence>
<evidence type="ECO:0000256" key="1">
    <source>
        <dbReference type="SAM" id="MobiDB-lite"/>
    </source>
</evidence>
<name>A0A6J4KXM2_9BACT</name>
<feature type="non-terminal residue" evidence="2">
    <location>
        <position position="45"/>
    </location>
</feature>
<feature type="compositionally biased region" description="Low complexity" evidence="1">
    <location>
        <begin position="18"/>
        <end position="45"/>
    </location>
</feature>
<feature type="non-terminal residue" evidence="2">
    <location>
        <position position="1"/>
    </location>
</feature>
<reference evidence="2" key="1">
    <citation type="submission" date="2020-02" db="EMBL/GenBank/DDBJ databases">
        <authorList>
            <person name="Meier V. D."/>
        </authorList>
    </citation>
    <scope>NUCLEOTIDE SEQUENCE</scope>
    <source>
        <strain evidence="2">AVDCRST_MAG40</strain>
    </source>
</reference>
<dbReference type="EMBL" id="CADCTX010000339">
    <property type="protein sequence ID" value="CAA9313926.1"/>
    <property type="molecule type" value="Genomic_DNA"/>
</dbReference>
<protein>
    <submittedName>
        <fullName evidence="2">Uncharacterized protein</fullName>
    </submittedName>
</protein>
<dbReference type="AlphaFoldDB" id="A0A6J4KXM2"/>